<organism evidence="1 2">
    <name type="scientific">Pantoea brenneri</name>
    <dbReference type="NCBI Taxonomy" id="472694"/>
    <lineage>
        <taxon>Bacteria</taxon>
        <taxon>Pseudomonadati</taxon>
        <taxon>Pseudomonadota</taxon>
        <taxon>Gammaproteobacteria</taxon>
        <taxon>Enterobacterales</taxon>
        <taxon>Erwiniaceae</taxon>
        <taxon>Pantoea</taxon>
    </lineage>
</organism>
<evidence type="ECO:0000313" key="2">
    <source>
        <dbReference type="Proteomes" id="UP000566985"/>
    </source>
</evidence>
<dbReference type="GeneID" id="57345590"/>
<proteinExistence type="predicted"/>
<gene>
    <name evidence="1" type="ORF">HU668_10480</name>
</gene>
<name>A0A7Y6NE99_9GAMM</name>
<dbReference type="Proteomes" id="UP000566985">
    <property type="component" value="Unassembled WGS sequence"/>
</dbReference>
<comment type="caution">
    <text evidence="1">The sequence shown here is derived from an EMBL/GenBank/DDBJ whole genome shotgun (WGS) entry which is preliminary data.</text>
</comment>
<dbReference type="RefSeq" id="WP_164092187.1">
    <property type="nucleotide sequence ID" value="NZ_JABWPE010000003.1"/>
</dbReference>
<evidence type="ECO:0000313" key="1">
    <source>
        <dbReference type="EMBL" id="NUY96881.1"/>
    </source>
</evidence>
<protein>
    <submittedName>
        <fullName evidence="1">Uncharacterized protein</fullName>
    </submittedName>
</protein>
<reference evidence="1 2" key="1">
    <citation type="submission" date="2020-05" db="EMBL/GenBank/DDBJ databases">
        <title>Whole Genome Sequences of Enterobacteriales Associated with the International Space Station.</title>
        <authorList>
            <person name="Bharadwaj A."/>
            <person name="Daudu R."/>
            <person name="Singh N."/>
            <person name="Wood J."/>
            <person name="Debieu M."/>
            <person name="Mason C."/>
            <person name="Wang C."/>
            <person name="Venkateswaran K."/>
        </authorList>
    </citation>
    <scope>NUCLEOTIDE SEQUENCE [LARGE SCALE GENOMIC DNA]</scope>
    <source>
        <strain evidence="1 2">IF5SW-B1</strain>
    </source>
</reference>
<accession>A0A7Y6NE99</accession>
<dbReference type="EMBL" id="JABWPM010000009">
    <property type="protein sequence ID" value="NUY96881.1"/>
    <property type="molecule type" value="Genomic_DNA"/>
</dbReference>
<sequence length="67" mass="7229">MKTAVNFVLKAFPAHPGSVSLSFHPAGEENFSREATDDTLNCAYLLPSGPDHVALLRESQGDSRTNL</sequence>
<dbReference type="AlphaFoldDB" id="A0A7Y6NE99"/>